<reference evidence="4" key="1">
    <citation type="submission" date="2016-05" db="EMBL/GenBank/DDBJ databases">
        <authorList>
            <person name="Naeem Raeece"/>
        </authorList>
    </citation>
    <scope>NUCLEOTIDE SEQUENCE [LARGE SCALE GENOMIC DNA]</scope>
</reference>
<evidence type="ECO:0000313" key="4">
    <source>
        <dbReference type="Proteomes" id="UP000078550"/>
    </source>
</evidence>
<reference evidence="2" key="2">
    <citation type="submission" date="2016-05" db="EMBL/GenBank/DDBJ databases">
        <authorList>
            <person name="Lavstsen T."/>
            <person name="Jespersen J.S."/>
        </authorList>
    </citation>
    <scope>NUCLEOTIDE SEQUENCE [LARGE SCALE GENOMIC DNA]</scope>
</reference>
<keyword evidence="1" id="KW-0812">Transmembrane</keyword>
<evidence type="ECO:0000256" key="1">
    <source>
        <dbReference type="SAM" id="Phobius"/>
    </source>
</evidence>
<evidence type="ECO:0000313" key="3">
    <source>
        <dbReference type="EMBL" id="SBT33296.1"/>
    </source>
</evidence>
<dbReference type="AlphaFoldDB" id="A0A1A8YN85"/>
<feature type="transmembrane region" description="Helical" evidence="1">
    <location>
        <begin position="81"/>
        <end position="102"/>
    </location>
</feature>
<organism evidence="2 5">
    <name type="scientific">Plasmodium ovale wallikeri</name>
    <dbReference type="NCBI Taxonomy" id="864142"/>
    <lineage>
        <taxon>Eukaryota</taxon>
        <taxon>Sar</taxon>
        <taxon>Alveolata</taxon>
        <taxon>Apicomplexa</taxon>
        <taxon>Aconoidasida</taxon>
        <taxon>Haemosporida</taxon>
        <taxon>Plasmodiidae</taxon>
        <taxon>Plasmodium</taxon>
        <taxon>Plasmodium (Plasmodium)</taxon>
    </lineage>
</organism>
<dbReference type="Proteomes" id="UP000078555">
    <property type="component" value="Unassembled WGS sequence"/>
</dbReference>
<keyword evidence="1" id="KW-1133">Transmembrane helix</keyword>
<keyword evidence="1" id="KW-0472">Membrane</keyword>
<dbReference type="EMBL" id="FLRD01000045">
    <property type="protein sequence ID" value="SBT32857.1"/>
    <property type="molecule type" value="Genomic_DNA"/>
</dbReference>
<evidence type="ECO:0000313" key="2">
    <source>
        <dbReference type="EMBL" id="SBT32857.1"/>
    </source>
</evidence>
<keyword evidence="5" id="KW-1185">Reference proteome</keyword>
<reference evidence="5" key="3">
    <citation type="submission" date="2016-05" db="EMBL/GenBank/DDBJ databases">
        <authorList>
            <person name="Naeem R."/>
        </authorList>
    </citation>
    <scope>NUCLEOTIDE SEQUENCE [LARGE SCALE GENOMIC DNA]</scope>
</reference>
<gene>
    <name evidence="2" type="ORF">POVWA1_014170</name>
    <name evidence="3" type="ORF">POVWA2_014020</name>
</gene>
<protein>
    <submittedName>
        <fullName evidence="2">Uncharacterized protein</fullName>
    </submittedName>
</protein>
<accession>A0A1A8YN85</accession>
<sequence length="138" mass="15979">MSIARLSKGCTENVVRCKYIHSEENHMISGLLKNYIHQIFKSTTGFIRHISPPRMCCCVDIPPFECSPLGYPPFGFSPIRFSPFCPVSFVFPLFACAFLMYLRIFSSQWVYINSRFARHNSATANPRNKDREKQWTSL</sequence>
<proteinExistence type="predicted"/>
<dbReference type="Proteomes" id="UP000078550">
    <property type="component" value="Unassembled WGS sequence"/>
</dbReference>
<dbReference type="EMBL" id="FLRE01000056">
    <property type="protein sequence ID" value="SBT33296.1"/>
    <property type="molecule type" value="Genomic_DNA"/>
</dbReference>
<evidence type="ECO:0000313" key="5">
    <source>
        <dbReference type="Proteomes" id="UP000078555"/>
    </source>
</evidence>
<name>A0A1A8YN85_PLAOA</name>